<reference evidence="2" key="1">
    <citation type="submission" date="2010-08" db="EMBL/GenBank/DDBJ databases">
        <authorList>
            <consortium name="Caenorhabditis japonica Sequencing Consortium"/>
            <person name="Wilson R.K."/>
        </authorList>
    </citation>
    <scope>NUCLEOTIDE SEQUENCE [LARGE SCALE GENOMIC DNA]</scope>
    <source>
        <strain evidence="2">DF5081</strain>
    </source>
</reference>
<proteinExistence type="predicted"/>
<reference evidence="1" key="2">
    <citation type="submission" date="2022-06" db="UniProtKB">
        <authorList>
            <consortium name="EnsemblMetazoa"/>
        </authorList>
    </citation>
    <scope>IDENTIFICATION</scope>
    <source>
        <strain evidence="1">DF5081</strain>
    </source>
</reference>
<accession>A0A8R1EHR7</accession>
<protein>
    <submittedName>
        <fullName evidence="1">Uncharacterized protein</fullName>
    </submittedName>
</protein>
<dbReference type="AlphaFoldDB" id="A0A8R1EHR7"/>
<evidence type="ECO:0000313" key="2">
    <source>
        <dbReference type="Proteomes" id="UP000005237"/>
    </source>
</evidence>
<evidence type="ECO:0000313" key="1">
    <source>
        <dbReference type="EnsemblMetazoa" id="CJA37171.1"/>
    </source>
</evidence>
<dbReference type="Proteomes" id="UP000005237">
    <property type="component" value="Unassembled WGS sequence"/>
</dbReference>
<dbReference type="EnsemblMetazoa" id="CJA37171.1">
    <property type="protein sequence ID" value="CJA37171.1"/>
    <property type="gene ID" value="WBGene00213018"/>
</dbReference>
<keyword evidence="2" id="KW-1185">Reference proteome</keyword>
<organism evidence="1 2">
    <name type="scientific">Caenorhabditis japonica</name>
    <dbReference type="NCBI Taxonomy" id="281687"/>
    <lineage>
        <taxon>Eukaryota</taxon>
        <taxon>Metazoa</taxon>
        <taxon>Ecdysozoa</taxon>
        <taxon>Nematoda</taxon>
        <taxon>Chromadorea</taxon>
        <taxon>Rhabditida</taxon>
        <taxon>Rhabditina</taxon>
        <taxon>Rhabditomorpha</taxon>
        <taxon>Rhabditoidea</taxon>
        <taxon>Rhabditidae</taxon>
        <taxon>Peloderinae</taxon>
        <taxon>Caenorhabditis</taxon>
    </lineage>
</organism>
<sequence length="72" mass="8859">MKENKMEKKKKTALRILIRDIRGPGLQPPKELDWIKFMIYVWNDYNYELPINLWGRHVLRYYFMNGEDVDNL</sequence>
<name>A0A8R1EHR7_CAEJA</name>